<feature type="region of interest" description="Disordered" evidence="1">
    <location>
        <begin position="167"/>
        <end position="209"/>
    </location>
</feature>
<protein>
    <submittedName>
        <fullName evidence="2">Uncharacterized protein</fullName>
    </submittedName>
</protein>
<feature type="compositionally biased region" description="Polar residues" evidence="1">
    <location>
        <begin position="200"/>
        <end position="209"/>
    </location>
</feature>
<comment type="caution">
    <text evidence="2">The sequence shown here is derived from an EMBL/GenBank/DDBJ whole genome shotgun (WGS) entry which is preliminary data.</text>
</comment>
<gene>
    <name evidence="2" type="ORF">SEMRO_489_G153200.1</name>
</gene>
<name>A0A9N8DZ38_9STRA</name>
<evidence type="ECO:0000313" key="3">
    <source>
        <dbReference type="Proteomes" id="UP001153069"/>
    </source>
</evidence>
<organism evidence="2 3">
    <name type="scientific">Seminavis robusta</name>
    <dbReference type="NCBI Taxonomy" id="568900"/>
    <lineage>
        <taxon>Eukaryota</taxon>
        <taxon>Sar</taxon>
        <taxon>Stramenopiles</taxon>
        <taxon>Ochrophyta</taxon>
        <taxon>Bacillariophyta</taxon>
        <taxon>Bacillariophyceae</taxon>
        <taxon>Bacillariophycidae</taxon>
        <taxon>Naviculales</taxon>
        <taxon>Naviculaceae</taxon>
        <taxon>Seminavis</taxon>
    </lineage>
</organism>
<accession>A0A9N8DZ38</accession>
<keyword evidence="3" id="KW-1185">Reference proteome</keyword>
<dbReference type="Proteomes" id="UP001153069">
    <property type="component" value="Unassembled WGS sequence"/>
</dbReference>
<reference evidence="2" key="1">
    <citation type="submission" date="2020-06" db="EMBL/GenBank/DDBJ databases">
        <authorList>
            <consortium name="Plant Systems Biology data submission"/>
        </authorList>
    </citation>
    <scope>NUCLEOTIDE SEQUENCE</scope>
    <source>
        <strain evidence="2">D6</strain>
    </source>
</reference>
<dbReference type="EMBL" id="CAICTM010000488">
    <property type="protein sequence ID" value="CAB9511521.1"/>
    <property type="molecule type" value="Genomic_DNA"/>
</dbReference>
<dbReference type="AlphaFoldDB" id="A0A9N8DZ38"/>
<evidence type="ECO:0000256" key="1">
    <source>
        <dbReference type="SAM" id="MobiDB-lite"/>
    </source>
</evidence>
<sequence length="228" mass="25358">MSCSTSTTTKSLRIVEEQNTVHVFDALISDDLWCTGEEHYESRRSLKAHTIKLRREGVDRLVESTFANPAADTQKLLNDFTRHSDGRGLERLTSQQHYEERMSQRALAIKAILMGQQEARDRGLQLCDVTEQLRELSLRYCCTAKIFARRMGKADEYACYKKSKSISCDVNSTGSTSKKSSKSKSKKEASSSKSSKSNKGQLSASLAKQCSSRRLVTSASARSLAIAA</sequence>
<proteinExistence type="predicted"/>
<evidence type="ECO:0000313" key="2">
    <source>
        <dbReference type="EMBL" id="CAB9511521.1"/>
    </source>
</evidence>